<dbReference type="EnsemblPlants" id="MELO3C017196.2.1">
    <property type="protein sequence ID" value="MELO3C017196.2.1"/>
    <property type="gene ID" value="MELO3C017196.2"/>
</dbReference>
<proteinExistence type="predicted"/>
<accession>A0A9I9DEH6</accession>
<dbReference type="AlphaFoldDB" id="A0A9I9DEH6"/>
<sequence length="59" mass="6739">MALFLPRSDPNPLLNKTLTRSKLTNNPEQILERKGPITAKTLKIKPKIQKLKGQARFIE</sequence>
<evidence type="ECO:0000313" key="1">
    <source>
        <dbReference type="EnsemblPlants" id="MELO3C017196.2.1"/>
    </source>
</evidence>
<protein>
    <submittedName>
        <fullName evidence="1">Uncharacterized protein</fullName>
    </submittedName>
</protein>
<dbReference type="Gramene" id="MELO3C017196.2.1">
    <property type="protein sequence ID" value="MELO3C017196.2.1"/>
    <property type="gene ID" value="MELO3C017196.2"/>
</dbReference>
<reference evidence="1" key="1">
    <citation type="submission" date="2023-03" db="UniProtKB">
        <authorList>
            <consortium name="EnsemblPlants"/>
        </authorList>
    </citation>
    <scope>IDENTIFICATION</scope>
</reference>
<organism evidence="1">
    <name type="scientific">Cucumis melo</name>
    <name type="common">Muskmelon</name>
    <dbReference type="NCBI Taxonomy" id="3656"/>
    <lineage>
        <taxon>Eukaryota</taxon>
        <taxon>Viridiplantae</taxon>
        <taxon>Streptophyta</taxon>
        <taxon>Embryophyta</taxon>
        <taxon>Tracheophyta</taxon>
        <taxon>Spermatophyta</taxon>
        <taxon>Magnoliopsida</taxon>
        <taxon>eudicotyledons</taxon>
        <taxon>Gunneridae</taxon>
        <taxon>Pentapetalae</taxon>
        <taxon>rosids</taxon>
        <taxon>fabids</taxon>
        <taxon>Cucurbitales</taxon>
        <taxon>Cucurbitaceae</taxon>
        <taxon>Benincaseae</taxon>
        <taxon>Cucumis</taxon>
    </lineage>
</organism>
<name>A0A9I9DEH6_CUCME</name>